<keyword evidence="1" id="KW-0472">Membrane</keyword>
<gene>
    <name evidence="2" type="ORF">PIB30_020030</name>
</gene>
<dbReference type="Proteomes" id="UP001341840">
    <property type="component" value="Unassembled WGS sequence"/>
</dbReference>
<evidence type="ECO:0000313" key="2">
    <source>
        <dbReference type="EMBL" id="MED6120350.1"/>
    </source>
</evidence>
<evidence type="ECO:0000313" key="3">
    <source>
        <dbReference type="Proteomes" id="UP001341840"/>
    </source>
</evidence>
<accession>A0ABU6R8P0</accession>
<sequence length="127" mass="13859">MMGHKSNLFRGGLESSAAKSDYLGLRRHKIGVVKSTSGAKFFPFPPQIKTLMSSSLPSSTQQNPSASQFRLTKTLLLLKGSFSSALKNTKDTPHRREPCNCLSVHVHFVGLAHLCSLLSLLFFPGSL</sequence>
<feature type="transmembrane region" description="Helical" evidence="1">
    <location>
        <begin position="104"/>
        <end position="123"/>
    </location>
</feature>
<keyword evidence="1" id="KW-0812">Transmembrane</keyword>
<comment type="caution">
    <text evidence="2">The sequence shown here is derived from an EMBL/GenBank/DDBJ whole genome shotgun (WGS) entry which is preliminary data.</text>
</comment>
<proteinExistence type="predicted"/>
<keyword evidence="1" id="KW-1133">Transmembrane helix</keyword>
<evidence type="ECO:0000256" key="1">
    <source>
        <dbReference type="SAM" id="Phobius"/>
    </source>
</evidence>
<keyword evidence="3" id="KW-1185">Reference proteome</keyword>
<reference evidence="2 3" key="1">
    <citation type="journal article" date="2023" name="Plants (Basel)">
        <title>Bridging the Gap: Combining Genomics and Transcriptomics Approaches to Understand Stylosanthes scabra, an Orphan Legume from the Brazilian Caatinga.</title>
        <authorList>
            <person name="Ferreira-Neto J.R.C."/>
            <person name="da Silva M.D."/>
            <person name="Binneck E."/>
            <person name="de Melo N.F."/>
            <person name="da Silva R.H."/>
            <person name="de Melo A.L.T.M."/>
            <person name="Pandolfi V."/>
            <person name="Bustamante F.O."/>
            <person name="Brasileiro-Vidal A.C."/>
            <person name="Benko-Iseppon A.M."/>
        </authorList>
    </citation>
    <scope>NUCLEOTIDE SEQUENCE [LARGE SCALE GENOMIC DNA]</scope>
    <source>
        <tissue evidence="2">Leaves</tissue>
    </source>
</reference>
<name>A0ABU6R8P0_9FABA</name>
<organism evidence="2 3">
    <name type="scientific">Stylosanthes scabra</name>
    <dbReference type="NCBI Taxonomy" id="79078"/>
    <lineage>
        <taxon>Eukaryota</taxon>
        <taxon>Viridiplantae</taxon>
        <taxon>Streptophyta</taxon>
        <taxon>Embryophyta</taxon>
        <taxon>Tracheophyta</taxon>
        <taxon>Spermatophyta</taxon>
        <taxon>Magnoliopsida</taxon>
        <taxon>eudicotyledons</taxon>
        <taxon>Gunneridae</taxon>
        <taxon>Pentapetalae</taxon>
        <taxon>rosids</taxon>
        <taxon>fabids</taxon>
        <taxon>Fabales</taxon>
        <taxon>Fabaceae</taxon>
        <taxon>Papilionoideae</taxon>
        <taxon>50 kb inversion clade</taxon>
        <taxon>dalbergioids sensu lato</taxon>
        <taxon>Dalbergieae</taxon>
        <taxon>Pterocarpus clade</taxon>
        <taxon>Stylosanthes</taxon>
    </lineage>
</organism>
<dbReference type="EMBL" id="JASCZI010030271">
    <property type="protein sequence ID" value="MED6120350.1"/>
    <property type="molecule type" value="Genomic_DNA"/>
</dbReference>
<protein>
    <submittedName>
        <fullName evidence="2">Uncharacterized protein</fullName>
    </submittedName>
</protein>